<dbReference type="PANTHER" id="PTHR47186:SF57">
    <property type="entry name" value="OS02G0478300 PROTEIN"/>
    <property type="match status" value="1"/>
</dbReference>
<evidence type="ECO:0000313" key="4">
    <source>
        <dbReference type="Proteomes" id="UP000734854"/>
    </source>
</evidence>
<dbReference type="Gene3D" id="3.80.10.10">
    <property type="entry name" value="Ribonuclease Inhibitor"/>
    <property type="match status" value="1"/>
</dbReference>
<dbReference type="InterPro" id="IPR032675">
    <property type="entry name" value="LRR_dom_sf"/>
</dbReference>
<dbReference type="AlphaFoldDB" id="A0A8J5HCR2"/>
<dbReference type="Proteomes" id="UP000734854">
    <property type="component" value="Unassembled WGS sequence"/>
</dbReference>
<organism evidence="3 4">
    <name type="scientific">Zingiber officinale</name>
    <name type="common">Ginger</name>
    <name type="synonym">Amomum zingiber</name>
    <dbReference type="NCBI Taxonomy" id="94328"/>
    <lineage>
        <taxon>Eukaryota</taxon>
        <taxon>Viridiplantae</taxon>
        <taxon>Streptophyta</taxon>
        <taxon>Embryophyta</taxon>
        <taxon>Tracheophyta</taxon>
        <taxon>Spermatophyta</taxon>
        <taxon>Magnoliopsida</taxon>
        <taxon>Liliopsida</taxon>
        <taxon>Zingiberales</taxon>
        <taxon>Zingiberaceae</taxon>
        <taxon>Zingiber</taxon>
    </lineage>
</organism>
<evidence type="ECO:0000313" key="3">
    <source>
        <dbReference type="EMBL" id="KAG6524348.1"/>
    </source>
</evidence>
<dbReference type="EMBL" id="JACMSC010000004">
    <property type="protein sequence ID" value="KAG6524348.1"/>
    <property type="molecule type" value="Genomic_DNA"/>
</dbReference>
<comment type="caution">
    <text evidence="3">The sequence shown here is derived from an EMBL/GenBank/DDBJ whole genome shotgun (WGS) entry which is preliminary data.</text>
</comment>
<gene>
    <name evidence="3" type="ORF">ZIOFF_014255</name>
</gene>
<proteinExistence type="predicted"/>
<keyword evidence="1" id="KW-0677">Repeat</keyword>
<dbReference type="PANTHER" id="PTHR47186">
    <property type="entry name" value="LEUCINE-RICH REPEAT-CONTAINING PROTEIN 57"/>
    <property type="match status" value="1"/>
</dbReference>
<protein>
    <recommendedName>
        <fullName evidence="2">Disease resistance R13L4/SHOC-2-like LRR domain-containing protein</fullName>
    </recommendedName>
</protein>
<name>A0A8J5HCR2_ZINOF</name>
<keyword evidence="4" id="KW-1185">Reference proteome</keyword>
<dbReference type="Pfam" id="PF23598">
    <property type="entry name" value="LRR_14"/>
    <property type="match status" value="1"/>
</dbReference>
<evidence type="ECO:0000256" key="1">
    <source>
        <dbReference type="ARBA" id="ARBA00022737"/>
    </source>
</evidence>
<reference evidence="3 4" key="1">
    <citation type="submission" date="2020-08" db="EMBL/GenBank/DDBJ databases">
        <title>Plant Genome Project.</title>
        <authorList>
            <person name="Zhang R.-G."/>
        </authorList>
    </citation>
    <scope>NUCLEOTIDE SEQUENCE [LARGE SCALE GENOMIC DNA]</scope>
    <source>
        <tissue evidence="3">Rhizome</tissue>
    </source>
</reference>
<evidence type="ECO:0000259" key="2">
    <source>
        <dbReference type="Pfam" id="PF23598"/>
    </source>
</evidence>
<sequence>MRVDHALATHAGRALATRSLTTCPGHACLGRVYPGRTCLGRAFRPYPVEHVLSSTPCYISALPDSIGDLQNLEFLDTRRTLIRKLPNSIVKLQKLVYLLGGPFIGFKFPKGIRKLKRLTTFGTARAHNVHSLQEIGQLVDLHKLGIDFGGSDLSLRMLEEISVLLSKLNGSLRSLKILHWADSSLKKALDEHVTKITLSNTRLQLEDLQVLRNLPALVYLKLGYKSFFNNDEDLVFDRGGFAQLKFLEIIEQNVSFKEGAVRSLRNF</sequence>
<dbReference type="InterPro" id="IPR055414">
    <property type="entry name" value="LRR_R13L4/SHOC2-like"/>
</dbReference>
<feature type="domain" description="Disease resistance R13L4/SHOC-2-like LRR" evidence="2">
    <location>
        <begin position="58"/>
        <end position="184"/>
    </location>
</feature>
<dbReference type="SUPFAM" id="SSF52058">
    <property type="entry name" value="L domain-like"/>
    <property type="match status" value="1"/>
</dbReference>
<accession>A0A8J5HCR2</accession>